<organism evidence="2 3">
    <name type="scientific">Chlorobium phaeobacteroides (strain DSM 266 / SMG 266 / 2430)</name>
    <dbReference type="NCBI Taxonomy" id="290317"/>
    <lineage>
        <taxon>Bacteria</taxon>
        <taxon>Pseudomonadati</taxon>
        <taxon>Chlorobiota</taxon>
        <taxon>Chlorobiia</taxon>
        <taxon>Chlorobiales</taxon>
        <taxon>Chlorobiaceae</taxon>
        <taxon>Chlorobium/Pelodictyon group</taxon>
        <taxon>Chlorobium</taxon>
    </lineage>
</organism>
<evidence type="ECO:0000313" key="3">
    <source>
        <dbReference type="Proteomes" id="UP000008701"/>
    </source>
</evidence>
<protein>
    <recommendedName>
        <fullName evidence="1">Integrase catalytic domain-containing protein</fullName>
    </recommendedName>
</protein>
<dbReference type="Gene3D" id="3.30.420.10">
    <property type="entry name" value="Ribonuclease H-like superfamily/Ribonuclease H"/>
    <property type="match status" value="1"/>
</dbReference>
<dbReference type="InterPro" id="IPR012337">
    <property type="entry name" value="RNaseH-like_sf"/>
</dbReference>
<dbReference type="KEGG" id="cph:Cpha266_2620"/>
<dbReference type="GO" id="GO:0003676">
    <property type="term" value="F:nucleic acid binding"/>
    <property type="evidence" value="ECO:0007669"/>
    <property type="project" value="InterPro"/>
</dbReference>
<dbReference type="Pfam" id="PF00665">
    <property type="entry name" value="rve"/>
    <property type="match status" value="1"/>
</dbReference>
<dbReference type="PANTHER" id="PTHR46889">
    <property type="entry name" value="TRANSPOSASE INSF FOR INSERTION SEQUENCE IS3B-RELATED"/>
    <property type="match status" value="1"/>
</dbReference>
<gene>
    <name evidence="2" type="ordered locus">Cpha266_2620</name>
</gene>
<accession>A1BJN0</accession>
<sequence>MFLEAIVDWYSRKMQACWLSNMMDSSFCVSSWQEAFGKYGTPEIFNTDQGAQFTSESFIGSIKEYSDVRISLDGRGRALDNFFIESLWCSLKHEDLYMNGYSSGVKLYQGLRVYFRLYNTELVPTLVGLSNLRCCLCFGNRWLSKDCG</sequence>
<dbReference type="HOGENOM" id="CLU_027402_41_6_10"/>
<dbReference type="InterPro" id="IPR036397">
    <property type="entry name" value="RNaseH_sf"/>
</dbReference>
<evidence type="ECO:0000259" key="1">
    <source>
        <dbReference type="Pfam" id="PF00665"/>
    </source>
</evidence>
<dbReference type="SUPFAM" id="SSF53098">
    <property type="entry name" value="Ribonuclease H-like"/>
    <property type="match status" value="1"/>
</dbReference>
<dbReference type="PANTHER" id="PTHR46889:SF4">
    <property type="entry name" value="TRANSPOSASE INSO FOR INSERTION SEQUENCE ELEMENT IS911B-RELATED"/>
    <property type="match status" value="1"/>
</dbReference>
<feature type="domain" description="Integrase catalytic" evidence="1">
    <location>
        <begin position="5"/>
        <end position="64"/>
    </location>
</feature>
<keyword evidence="3" id="KW-1185">Reference proteome</keyword>
<dbReference type="InterPro" id="IPR050900">
    <property type="entry name" value="Transposase_IS3/IS150/IS904"/>
</dbReference>
<dbReference type="GO" id="GO:0015074">
    <property type="term" value="P:DNA integration"/>
    <property type="evidence" value="ECO:0007669"/>
    <property type="project" value="InterPro"/>
</dbReference>
<proteinExistence type="predicted"/>
<dbReference type="Proteomes" id="UP000008701">
    <property type="component" value="Chromosome"/>
</dbReference>
<dbReference type="RefSeq" id="WP_015961138.1">
    <property type="nucleotide sequence ID" value="NC_008639.1"/>
</dbReference>
<reference evidence="2 3" key="1">
    <citation type="submission" date="2006-12" db="EMBL/GenBank/DDBJ databases">
        <title>Complete sequence of Chlorobium phaeobacteroides DSM 266.</title>
        <authorList>
            <consortium name="US DOE Joint Genome Institute"/>
            <person name="Copeland A."/>
            <person name="Lucas S."/>
            <person name="Lapidus A."/>
            <person name="Barry K."/>
            <person name="Detter J.C."/>
            <person name="Glavina del Rio T."/>
            <person name="Hammon N."/>
            <person name="Israni S."/>
            <person name="Pitluck S."/>
            <person name="Goltsman E."/>
            <person name="Schmutz J."/>
            <person name="Larimer F."/>
            <person name="Land M."/>
            <person name="Hauser L."/>
            <person name="Mikhailova N."/>
            <person name="Li T."/>
            <person name="Overmann J."/>
            <person name="Bryant D.A."/>
            <person name="Richardson P."/>
        </authorList>
    </citation>
    <scope>NUCLEOTIDE SEQUENCE [LARGE SCALE GENOMIC DNA]</scope>
    <source>
        <strain evidence="2 3">DSM 266</strain>
    </source>
</reference>
<dbReference type="AlphaFoldDB" id="A1BJN0"/>
<dbReference type="EMBL" id="CP000492">
    <property type="protein sequence ID" value="ABL66607.1"/>
    <property type="molecule type" value="Genomic_DNA"/>
</dbReference>
<name>A1BJN0_CHLPD</name>
<dbReference type="STRING" id="290317.Cpha266_2620"/>
<dbReference type="OrthoDB" id="936265at2"/>
<evidence type="ECO:0000313" key="2">
    <source>
        <dbReference type="EMBL" id="ABL66607.1"/>
    </source>
</evidence>
<dbReference type="eggNOG" id="COG2801">
    <property type="taxonomic scope" value="Bacteria"/>
</dbReference>
<dbReference type="InterPro" id="IPR001584">
    <property type="entry name" value="Integrase_cat-core"/>
</dbReference>